<keyword evidence="4" id="KW-1185">Reference proteome</keyword>
<evidence type="ECO:0000313" key="4">
    <source>
        <dbReference type="Proteomes" id="UP000319700"/>
    </source>
</evidence>
<dbReference type="Pfam" id="PF19783">
    <property type="entry name" value="DUF6268"/>
    <property type="match status" value="1"/>
</dbReference>
<dbReference type="EMBL" id="RCZH01000016">
    <property type="protein sequence ID" value="TPG35469.1"/>
    <property type="molecule type" value="Genomic_DNA"/>
</dbReference>
<evidence type="ECO:0000313" key="3">
    <source>
        <dbReference type="EMBL" id="TPG35469.1"/>
    </source>
</evidence>
<dbReference type="InterPro" id="IPR046235">
    <property type="entry name" value="DUF6268"/>
</dbReference>
<feature type="signal peptide" evidence="1">
    <location>
        <begin position="1"/>
        <end position="20"/>
    </location>
</feature>
<evidence type="ECO:0000256" key="1">
    <source>
        <dbReference type="SAM" id="SignalP"/>
    </source>
</evidence>
<dbReference type="OrthoDB" id="1375732at2"/>
<accession>A0A502EEM9</accession>
<proteinExistence type="predicted"/>
<dbReference type="RefSeq" id="WP_140510749.1">
    <property type="nucleotide sequence ID" value="NZ_RCZH01000016.1"/>
</dbReference>
<gene>
    <name evidence="3" type="ORF">EAH81_20875</name>
</gene>
<evidence type="ECO:0000259" key="2">
    <source>
        <dbReference type="Pfam" id="PF19783"/>
    </source>
</evidence>
<feature type="chain" id="PRO_5021448952" description="DUF6268 domain-containing protein" evidence="1">
    <location>
        <begin position="21"/>
        <end position="280"/>
    </location>
</feature>
<reference evidence="3 4" key="1">
    <citation type="journal article" date="2019" name="Environ. Microbiol.">
        <title>Species interactions and distinct microbial communities in high Arctic permafrost affected cryosols are associated with the CH4 and CO2 gas fluxes.</title>
        <authorList>
            <person name="Altshuler I."/>
            <person name="Hamel J."/>
            <person name="Turney S."/>
            <person name="Magnuson E."/>
            <person name="Levesque R."/>
            <person name="Greer C."/>
            <person name="Whyte L.G."/>
        </authorList>
    </citation>
    <scope>NUCLEOTIDE SEQUENCE [LARGE SCALE GENOMIC DNA]</scope>
    <source>
        <strain evidence="3 4">42</strain>
    </source>
</reference>
<name>A0A502EEM9_9FLAO</name>
<comment type="caution">
    <text evidence="3">The sequence shown here is derived from an EMBL/GenBank/DDBJ whole genome shotgun (WGS) entry which is preliminary data.</text>
</comment>
<feature type="domain" description="DUF6268" evidence="2">
    <location>
        <begin position="31"/>
        <end position="279"/>
    </location>
</feature>
<keyword evidence="1" id="KW-0732">Signal</keyword>
<sequence length="280" mass="32158">MKARFLIWSIFSISFFSMNAQENLSVNMNLKTEPTDKINFNESSIGITFSKKLNAKNQITNTLEYSGLKVNYELLSFKNTENLNQFNKIENTFEIKHDISNATKLELAITPSVNFQQNLDASDFSLFGSFDISQQLNSKTTIKIGVARSAIFGYPKFIPTLSVNYQMNDHSNMLLGFPDSNISYSNNIRNKFSLTNSFNGTFYHLDTPNSFYENATKASLSQMTSAFEYERNVTKNWFLNFKAGYDFNKKYNLQDTDNHRLYDFNTGNGYILGIGIKYKQ</sequence>
<organism evidence="3 4">
    <name type="scientific">Flavobacterium pectinovorum</name>
    <dbReference type="NCBI Taxonomy" id="29533"/>
    <lineage>
        <taxon>Bacteria</taxon>
        <taxon>Pseudomonadati</taxon>
        <taxon>Bacteroidota</taxon>
        <taxon>Flavobacteriia</taxon>
        <taxon>Flavobacteriales</taxon>
        <taxon>Flavobacteriaceae</taxon>
        <taxon>Flavobacterium</taxon>
    </lineage>
</organism>
<dbReference type="AlphaFoldDB" id="A0A502EEM9"/>
<dbReference type="Proteomes" id="UP000319700">
    <property type="component" value="Unassembled WGS sequence"/>
</dbReference>
<protein>
    <recommendedName>
        <fullName evidence="2">DUF6268 domain-containing protein</fullName>
    </recommendedName>
</protein>